<evidence type="ECO:0000256" key="4">
    <source>
        <dbReference type="ARBA" id="ARBA00022989"/>
    </source>
</evidence>
<dbReference type="GO" id="GO:0005886">
    <property type="term" value="C:plasma membrane"/>
    <property type="evidence" value="ECO:0007669"/>
    <property type="project" value="UniProtKB-SubCell"/>
</dbReference>
<gene>
    <name evidence="7" type="ORF">CGI_10022192</name>
</gene>
<dbReference type="EMBL" id="JH815938">
    <property type="protein sequence ID" value="EKC32161.1"/>
    <property type="molecule type" value="Genomic_DNA"/>
</dbReference>
<dbReference type="PROSITE" id="PS50262">
    <property type="entry name" value="G_PROTEIN_RECEP_F1_2"/>
    <property type="match status" value="1"/>
</dbReference>
<dbReference type="InterPro" id="IPR000276">
    <property type="entry name" value="GPCR_Rhodpsn"/>
</dbReference>
<dbReference type="PRINTS" id="PR00237">
    <property type="entry name" value="GPCRRHODOPSN"/>
</dbReference>
<dbReference type="SUPFAM" id="SSF81321">
    <property type="entry name" value="Family A G protein-coupled receptor-like"/>
    <property type="match status" value="1"/>
</dbReference>
<comment type="subcellular location">
    <subcellularLocation>
        <location evidence="1">Cell membrane</location>
        <topology evidence="1">Multi-pass membrane protein</topology>
    </subcellularLocation>
</comment>
<evidence type="ECO:0000256" key="5">
    <source>
        <dbReference type="ARBA" id="ARBA00023136"/>
    </source>
</evidence>
<evidence type="ECO:0000259" key="6">
    <source>
        <dbReference type="PROSITE" id="PS50262"/>
    </source>
</evidence>
<keyword evidence="2" id="KW-1003">Cell membrane</keyword>
<dbReference type="Gene3D" id="1.20.1070.10">
    <property type="entry name" value="Rhodopsin 7-helix transmembrane proteins"/>
    <property type="match status" value="1"/>
</dbReference>
<dbReference type="PANTHER" id="PTHR22750">
    <property type="entry name" value="G-PROTEIN COUPLED RECEPTOR"/>
    <property type="match status" value="1"/>
</dbReference>
<evidence type="ECO:0000313" key="7">
    <source>
        <dbReference type="EMBL" id="EKC32161.1"/>
    </source>
</evidence>
<evidence type="ECO:0000256" key="3">
    <source>
        <dbReference type="ARBA" id="ARBA00022692"/>
    </source>
</evidence>
<dbReference type="AlphaFoldDB" id="K1RDJ9"/>
<accession>K1RDJ9</accession>
<dbReference type="CDD" id="cd00637">
    <property type="entry name" value="7tm_classA_rhodopsin-like"/>
    <property type="match status" value="1"/>
</dbReference>
<keyword evidence="4" id="KW-1133">Transmembrane helix</keyword>
<dbReference type="GO" id="GO:0004930">
    <property type="term" value="F:G protein-coupled receptor activity"/>
    <property type="evidence" value="ECO:0007669"/>
    <property type="project" value="InterPro"/>
</dbReference>
<dbReference type="HOGENOM" id="CLU_503677_0_0_1"/>
<sequence>MTEQRVRNCMTQAITSNKITDHYGRGGLTTMDLPDNLFPFDLNTLPTTLNTTVIPYNINTTGLYTEFLNIINSTTWANLQPQNIHERADDIFNQPENIITLILCFLALAVNILSIAATAHIPHGLTHHSKLIISLAVSDILVTLSVFMHILIKVLVAPVIPPTMDKMEERLTSACMFQFVNSINITAHLISLLNLYAMALDHYISVMQPLHYYHIMNNFRGNLMITILWVIAVIGGFSNFFAGFGKTQKDSFVNFCEYTLYTEYQAEYIVIIMALICLVSILVIYIRIYREVKQINAKCVTLLKDGLHNKKAFRTTLLIIGTFVVCWLPSMTFQLAMIIQVHVNTESVRKLFSTLIRANKYLYALLLVNSLCDPIIYAVRLKEVQHGYFRLLSRCSKFYREKVKEEIYNQSRAALSTRRRSTECTIKILLTDCNWNQSSSGLHRDASASLLCESKSVSDQLSPRQTKSMNFKEGALRQDNNELLPLCSNDSESVVDVTSNEQASLSLCTPNGCADQAKNSTKSDISTVTLENGEIQVEMSV</sequence>
<name>K1RDJ9_MAGGI</name>
<feature type="domain" description="G-protein coupled receptors family 1 profile" evidence="6">
    <location>
        <begin position="110"/>
        <end position="377"/>
    </location>
</feature>
<evidence type="ECO:0000256" key="1">
    <source>
        <dbReference type="ARBA" id="ARBA00004651"/>
    </source>
</evidence>
<reference evidence="7" key="1">
    <citation type="journal article" date="2012" name="Nature">
        <title>The oyster genome reveals stress adaptation and complexity of shell formation.</title>
        <authorList>
            <person name="Zhang G."/>
            <person name="Fang X."/>
            <person name="Guo X."/>
            <person name="Li L."/>
            <person name="Luo R."/>
            <person name="Xu F."/>
            <person name="Yang P."/>
            <person name="Zhang L."/>
            <person name="Wang X."/>
            <person name="Qi H."/>
            <person name="Xiong Z."/>
            <person name="Que H."/>
            <person name="Xie Y."/>
            <person name="Holland P.W."/>
            <person name="Paps J."/>
            <person name="Zhu Y."/>
            <person name="Wu F."/>
            <person name="Chen Y."/>
            <person name="Wang J."/>
            <person name="Peng C."/>
            <person name="Meng J."/>
            <person name="Yang L."/>
            <person name="Liu J."/>
            <person name="Wen B."/>
            <person name="Zhang N."/>
            <person name="Huang Z."/>
            <person name="Zhu Q."/>
            <person name="Feng Y."/>
            <person name="Mount A."/>
            <person name="Hedgecock D."/>
            <person name="Xu Z."/>
            <person name="Liu Y."/>
            <person name="Domazet-Loso T."/>
            <person name="Du Y."/>
            <person name="Sun X."/>
            <person name="Zhang S."/>
            <person name="Liu B."/>
            <person name="Cheng P."/>
            <person name="Jiang X."/>
            <person name="Li J."/>
            <person name="Fan D."/>
            <person name="Wang W."/>
            <person name="Fu W."/>
            <person name="Wang T."/>
            <person name="Wang B."/>
            <person name="Zhang J."/>
            <person name="Peng Z."/>
            <person name="Li Y."/>
            <person name="Li N."/>
            <person name="Wang J."/>
            <person name="Chen M."/>
            <person name="He Y."/>
            <person name="Tan F."/>
            <person name="Song X."/>
            <person name="Zheng Q."/>
            <person name="Huang R."/>
            <person name="Yang H."/>
            <person name="Du X."/>
            <person name="Chen L."/>
            <person name="Yang M."/>
            <person name="Gaffney P.M."/>
            <person name="Wang S."/>
            <person name="Luo L."/>
            <person name="She Z."/>
            <person name="Ming Y."/>
            <person name="Huang W."/>
            <person name="Zhang S."/>
            <person name="Huang B."/>
            <person name="Zhang Y."/>
            <person name="Qu T."/>
            <person name="Ni P."/>
            <person name="Miao G."/>
            <person name="Wang J."/>
            <person name="Wang Q."/>
            <person name="Steinberg C.E."/>
            <person name="Wang H."/>
            <person name="Li N."/>
            <person name="Qian L."/>
            <person name="Zhang G."/>
            <person name="Li Y."/>
            <person name="Yang H."/>
            <person name="Liu X."/>
            <person name="Wang J."/>
            <person name="Yin Y."/>
            <person name="Wang J."/>
        </authorList>
    </citation>
    <scope>NUCLEOTIDE SEQUENCE [LARGE SCALE GENOMIC DNA]</scope>
    <source>
        <strain evidence="7">05x7-T-G4-1.051#20</strain>
    </source>
</reference>
<dbReference type="Pfam" id="PF00001">
    <property type="entry name" value="7tm_1"/>
    <property type="match status" value="1"/>
</dbReference>
<dbReference type="InterPro" id="IPR017452">
    <property type="entry name" value="GPCR_Rhodpsn_7TM"/>
</dbReference>
<keyword evidence="5" id="KW-0472">Membrane</keyword>
<keyword evidence="7" id="KW-0675">Receptor</keyword>
<proteinExistence type="predicted"/>
<organism evidence="7">
    <name type="scientific">Magallana gigas</name>
    <name type="common">Pacific oyster</name>
    <name type="synonym">Crassostrea gigas</name>
    <dbReference type="NCBI Taxonomy" id="29159"/>
    <lineage>
        <taxon>Eukaryota</taxon>
        <taxon>Metazoa</taxon>
        <taxon>Spiralia</taxon>
        <taxon>Lophotrochozoa</taxon>
        <taxon>Mollusca</taxon>
        <taxon>Bivalvia</taxon>
        <taxon>Autobranchia</taxon>
        <taxon>Pteriomorphia</taxon>
        <taxon>Ostreida</taxon>
        <taxon>Ostreoidea</taxon>
        <taxon>Ostreidae</taxon>
        <taxon>Magallana</taxon>
    </lineage>
</organism>
<evidence type="ECO:0000256" key="2">
    <source>
        <dbReference type="ARBA" id="ARBA00022475"/>
    </source>
</evidence>
<dbReference type="InParanoid" id="K1RDJ9"/>
<protein>
    <submittedName>
        <fullName evidence="7">Sphingosine 1-phosphate receptor 1</fullName>
    </submittedName>
</protein>
<keyword evidence="3" id="KW-0812">Transmembrane</keyword>